<keyword evidence="2 7" id="KW-0132">Cell division</keyword>
<evidence type="ECO:0000256" key="2">
    <source>
        <dbReference type="ARBA" id="ARBA00022618"/>
    </source>
</evidence>
<dbReference type="AlphaFoldDB" id="A0A238KZU3"/>
<dbReference type="Pfam" id="PF08245">
    <property type="entry name" value="Mur_ligase_M"/>
    <property type="match status" value="1"/>
</dbReference>
<protein>
    <recommendedName>
        <fullName evidence="7">UDP-N-acetylmuramoyl-L-alanyl-D-glutamate--2,6-diaminopimelate ligase</fullName>
        <ecNumber evidence="7">6.3.2.13</ecNumber>
    </recommendedName>
    <alternativeName>
        <fullName evidence="7">Meso-A2pm-adding enzyme</fullName>
    </alternativeName>
    <alternativeName>
        <fullName evidence="7">Meso-diaminopimelate-adding enzyme</fullName>
    </alternativeName>
    <alternativeName>
        <fullName evidence="7">UDP-MurNAc-L-Ala-D-Glu:meso-diaminopimelate ligase</fullName>
    </alternativeName>
    <alternativeName>
        <fullName evidence="7">UDP-MurNAc-tripeptide synthetase</fullName>
    </alternativeName>
    <alternativeName>
        <fullName evidence="7">UDP-N-acetylmuramyl-tripeptide synthetase</fullName>
    </alternativeName>
</protein>
<dbReference type="InterPro" id="IPR013221">
    <property type="entry name" value="Mur_ligase_cen"/>
</dbReference>
<dbReference type="Gene3D" id="3.40.1390.10">
    <property type="entry name" value="MurE/MurF, N-terminal domain"/>
    <property type="match status" value="1"/>
</dbReference>
<dbReference type="EMBL" id="FXYG01000004">
    <property type="protein sequence ID" value="SMX48198.1"/>
    <property type="molecule type" value="Genomic_DNA"/>
</dbReference>
<dbReference type="Pfam" id="PF02875">
    <property type="entry name" value="Mur_ligase_C"/>
    <property type="match status" value="1"/>
</dbReference>
<sequence length="493" mass="51731">MGARSKKLSQLALTARGGADPEITGLAVDSRQVKDGFLFAALPGTRVHGGEFIQYALRMGAAAILTDAEGARIAADELAASDAALVVVQDPRQMLAYTAALWFGAQPRTMVAVTGTNGKTSISTFVRQIWTELGHMAVNLGTTGVEGAWTAPLAHTTPEPITLHRCLAEAAEAGVTHAAMEASSHGLEQRRLDGVHLTAAGFSNFTQDHLDYHATFEAYFAAKAGLFDRVLPQDGTAVINMDDPKGVAIRDIAQARGQTVLTVGSGDADLCLLNQRFDATGQDLRFAWRGKAFQTRLNLIGGFQAENVLLACGLVIASGDEAEHVFDTLPHLTTVRGRMQLAATRSNGAAVFVDYAHTPDAVATALQALRPHVMGRLIAIVGAGGDRDATKRPLMGRAAAENADIVFVTDDNPRSEDPAAIRAAVMAGAPDATQVADRAEAILRGIDALQPGDALLIAGKGHETGQIVGDQVLPFDDVEQASIAVAALDGRVA</sequence>
<comment type="pathway">
    <text evidence="7 8">Cell wall biogenesis; peptidoglycan biosynthesis.</text>
</comment>
<comment type="similarity">
    <text evidence="1 7">Belongs to the MurCDEF family. MurE subfamily.</text>
</comment>
<evidence type="ECO:0000259" key="11">
    <source>
        <dbReference type="Pfam" id="PF08245"/>
    </source>
</evidence>
<feature type="binding site" evidence="7">
    <location>
        <position position="191"/>
    </location>
    <ligand>
        <name>UDP-N-acetyl-alpha-D-muramoyl-L-alanyl-D-glutamate</name>
        <dbReference type="ChEBI" id="CHEBI:83900"/>
    </ligand>
</feature>
<evidence type="ECO:0000259" key="10">
    <source>
        <dbReference type="Pfam" id="PF02875"/>
    </source>
</evidence>
<dbReference type="NCBIfam" id="NF001126">
    <property type="entry name" value="PRK00139.1-4"/>
    <property type="match status" value="1"/>
</dbReference>
<feature type="binding site" evidence="7">
    <location>
        <position position="30"/>
    </location>
    <ligand>
        <name>UDP-N-acetyl-alpha-D-muramoyl-L-alanyl-D-glutamate</name>
        <dbReference type="ChEBI" id="CHEBI:83900"/>
    </ligand>
</feature>
<feature type="domain" description="Mur ligase central" evidence="11">
    <location>
        <begin position="113"/>
        <end position="314"/>
    </location>
</feature>
<dbReference type="GO" id="GO:0051301">
    <property type="term" value="P:cell division"/>
    <property type="evidence" value="ECO:0007669"/>
    <property type="project" value="UniProtKB-KW"/>
</dbReference>
<dbReference type="PANTHER" id="PTHR23135">
    <property type="entry name" value="MUR LIGASE FAMILY MEMBER"/>
    <property type="match status" value="1"/>
</dbReference>
<dbReference type="GO" id="GO:0008765">
    <property type="term" value="F:UDP-N-acetylmuramoylalanyl-D-glutamate-2,6-diaminopimelate ligase activity"/>
    <property type="evidence" value="ECO:0007669"/>
    <property type="project" value="UniProtKB-UniRule"/>
</dbReference>
<dbReference type="NCBIfam" id="NF001124">
    <property type="entry name" value="PRK00139.1-2"/>
    <property type="match status" value="1"/>
</dbReference>
<accession>A0A238KZU3</accession>
<keyword evidence="4 7" id="KW-0573">Peptidoglycan synthesis</keyword>
<evidence type="ECO:0000313" key="13">
    <source>
        <dbReference type="Proteomes" id="UP000202485"/>
    </source>
</evidence>
<dbReference type="InterPro" id="IPR036615">
    <property type="entry name" value="Mur_ligase_C_dom_sf"/>
</dbReference>
<keyword evidence="13" id="KW-1185">Reference proteome</keyword>
<dbReference type="InterPro" id="IPR004101">
    <property type="entry name" value="Mur_ligase_C"/>
</dbReference>
<feature type="binding site" evidence="7">
    <location>
        <begin position="411"/>
        <end position="414"/>
    </location>
    <ligand>
        <name>meso-2,6-diaminopimelate</name>
        <dbReference type="ChEBI" id="CHEBI:57791"/>
    </ligand>
</feature>
<dbReference type="GO" id="GO:0005737">
    <property type="term" value="C:cytoplasm"/>
    <property type="evidence" value="ECO:0007669"/>
    <property type="project" value="UniProtKB-SubCell"/>
</dbReference>
<dbReference type="InterPro" id="IPR035911">
    <property type="entry name" value="MurE/MurF_N"/>
</dbReference>
<comment type="PTM">
    <text evidence="7">Carboxylation is probably crucial for Mg(2+) binding and, consequently, for the gamma-phosphate positioning of ATP.</text>
</comment>
<dbReference type="OrthoDB" id="9800958at2"/>
<feature type="binding site" evidence="7">
    <location>
        <position position="183"/>
    </location>
    <ligand>
        <name>UDP-N-acetyl-alpha-D-muramoyl-L-alanyl-D-glutamate</name>
        <dbReference type="ChEBI" id="CHEBI:83900"/>
    </ligand>
</feature>
<gene>
    <name evidence="7 12" type="primary">murE</name>
    <name evidence="12" type="ORF">RUA8715_03374</name>
</gene>
<name>A0A238KZU3_9RHOB</name>
<keyword evidence="7" id="KW-0067">ATP-binding</keyword>
<proteinExistence type="inferred from homology"/>
<evidence type="ECO:0000256" key="1">
    <source>
        <dbReference type="ARBA" id="ARBA00005898"/>
    </source>
</evidence>
<dbReference type="InterPro" id="IPR036565">
    <property type="entry name" value="Mur-like_cat_sf"/>
</dbReference>
<dbReference type="SUPFAM" id="SSF63418">
    <property type="entry name" value="MurE/MurF N-terminal domain"/>
    <property type="match status" value="1"/>
</dbReference>
<dbReference type="GO" id="GO:0008360">
    <property type="term" value="P:regulation of cell shape"/>
    <property type="evidence" value="ECO:0007669"/>
    <property type="project" value="UniProtKB-KW"/>
</dbReference>
<dbReference type="PANTHER" id="PTHR23135:SF4">
    <property type="entry name" value="UDP-N-ACETYLMURAMOYL-L-ALANYL-D-GLUTAMATE--2,6-DIAMINOPIMELATE LIGASE MURE HOMOLOG, CHLOROPLASTIC"/>
    <property type="match status" value="1"/>
</dbReference>
<comment type="function">
    <text evidence="7">Catalyzes the addition of meso-diaminopimelic acid to the nucleotide precursor UDP-N-acetylmuramoyl-L-alanyl-D-glutamate (UMAG) in the biosynthesis of bacterial cell-wall peptidoglycan.</text>
</comment>
<feature type="binding site" evidence="7">
    <location>
        <position position="387"/>
    </location>
    <ligand>
        <name>meso-2,6-diaminopimelate</name>
        <dbReference type="ChEBI" id="CHEBI:57791"/>
    </ligand>
</feature>
<dbReference type="InterPro" id="IPR000713">
    <property type="entry name" value="Mur_ligase_N"/>
</dbReference>
<keyword evidence="7" id="KW-0547">Nucleotide-binding</keyword>
<dbReference type="Proteomes" id="UP000202485">
    <property type="component" value="Unassembled WGS sequence"/>
</dbReference>
<keyword evidence="5 7" id="KW-0131">Cell cycle</keyword>
<keyword evidence="7" id="KW-0963">Cytoplasm</keyword>
<dbReference type="GO" id="GO:0071555">
    <property type="term" value="P:cell wall organization"/>
    <property type="evidence" value="ECO:0007669"/>
    <property type="project" value="UniProtKB-KW"/>
</dbReference>
<evidence type="ECO:0000256" key="6">
    <source>
        <dbReference type="ARBA" id="ARBA00023316"/>
    </source>
</evidence>
<feature type="domain" description="Mur ligase C-terminal" evidence="10">
    <location>
        <begin position="337"/>
        <end position="461"/>
    </location>
</feature>
<feature type="binding site" evidence="7">
    <location>
        <begin position="115"/>
        <end position="121"/>
    </location>
    <ligand>
        <name>ATP</name>
        <dbReference type="ChEBI" id="CHEBI:30616"/>
    </ligand>
</feature>
<keyword evidence="3 7" id="KW-0133">Cell shape</keyword>
<evidence type="ECO:0000256" key="5">
    <source>
        <dbReference type="ARBA" id="ARBA00023306"/>
    </source>
</evidence>
<evidence type="ECO:0000259" key="9">
    <source>
        <dbReference type="Pfam" id="PF01225"/>
    </source>
</evidence>
<keyword evidence="6 7" id="KW-0961">Cell wall biogenesis/degradation</keyword>
<evidence type="ECO:0000256" key="8">
    <source>
        <dbReference type="RuleBase" id="RU004135"/>
    </source>
</evidence>
<feature type="domain" description="Mur ligase N-terminal catalytic" evidence="9">
    <location>
        <begin position="22"/>
        <end position="100"/>
    </location>
</feature>
<feature type="modified residue" description="N6-carboxylysine" evidence="7">
    <location>
        <position position="223"/>
    </location>
</feature>
<reference evidence="13" key="1">
    <citation type="submission" date="2017-05" db="EMBL/GenBank/DDBJ databases">
        <authorList>
            <person name="Rodrigo-Torres L."/>
            <person name="Arahal R. D."/>
            <person name="Lucena T."/>
        </authorList>
    </citation>
    <scope>NUCLEOTIDE SEQUENCE [LARGE SCALE GENOMIC DNA]</scope>
    <source>
        <strain evidence="13">CECT 8715</strain>
    </source>
</reference>
<comment type="cofactor">
    <cofactor evidence="7">
        <name>Mg(2+)</name>
        <dbReference type="ChEBI" id="CHEBI:18420"/>
    </cofactor>
</comment>
<dbReference type="SUPFAM" id="SSF53623">
    <property type="entry name" value="MurD-like peptide ligases, catalytic domain"/>
    <property type="match status" value="1"/>
</dbReference>
<dbReference type="RefSeq" id="WP_093964835.1">
    <property type="nucleotide sequence ID" value="NZ_FXYG01000004.1"/>
</dbReference>
<keyword evidence="7 12" id="KW-0436">Ligase</keyword>
<dbReference type="GO" id="GO:0005524">
    <property type="term" value="F:ATP binding"/>
    <property type="evidence" value="ECO:0007669"/>
    <property type="project" value="UniProtKB-UniRule"/>
</dbReference>
<comment type="caution">
    <text evidence="7">Lacks conserved residue(s) required for the propagation of feature annotation.</text>
</comment>
<keyword evidence="7" id="KW-0460">Magnesium</keyword>
<feature type="binding site" evidence="7">
    <location>
        <begin position="156"/>
        <end position="157"/>
    </location>
    <ligand>
        <name>UDP-N-acetyl-alpha-D-muramoyl-L-alanyl-D-glutamate</name>
        <dbReference type="ChEBI" id="CHEBI:83900"/>
    </ligand>
</feature>
<feature type="short sequence motif" description="Meso-diaminopimelate recognition motif" evidence="7">
    <location>
        <begin position="411"/>
        <end position="414"/>
    </location>
</feature>
<dbReference type="SUPFAM" id="SSF53244">
    <property type="entry name" value="MurD-like peptide ligases, peptide-binding domain"/>
    <property type="match status" value="1"/>
</dbReference>
<evidence type="ECO:0000256" key="3">
    <source>
        <dbReference type="ARBA" id="ARBA00022960"/>
    </source>
</evidence>
<feature type="binding site" evidence="7">
    <location>
        <position position="189"/>
    </location>
    <ligand>
        <name>UDP-N-acetyl-alpha-D-muramoyl-L-alanyl-D-glutamate</name>
        <dbReference type="ChEBI" id="CHEBI:83900"/>
    </ligand>
</feature>
<evidence type="ECO:0000256" key="4">
    <source>
        <dbReference type="ARBA" id="ARBA00022984"/>
    </source>
</evidence>
<comment type="subcellular location">
    <subcellularLocation>
        <location evidence="7 8">Cytoplasm</location>
    </subcellularLocation>
</comment>
<dbReference type="GO" id="GO:0000287">
    <property type="term" value="F:magnesium ion binding"/>
    <property type="evidence" value="ECO:0007669"/>
    <property type="project" value="UniProtKB-UniRule"/>
</dbReference>
<evidence type="ECO:0000313" key="12">
    <source>
        <dbReference type="EMBL" id="SMX48198.1"/>
    </source>
</evidence>
<evidence type="ECO:0000256" key="7">
    <source>
        <dbReference type="HAMAP-Rule" id="MF_00208"/>
    </source>
</evidence>
<dbReference type="Gene3D" id="3.90.190.20">
    <property type="entry name" value="Mur ligase, C-terminal domain"/>
    <property type="match status" value="1"/>
</dbReference>
<dbReference type="EC" id="6.3.2.13" evidence="7"/>
<dbReference type="Pfam" id="PF01225">
    <property type="entry name" value="Mur_ligase"/>
    <property type="match status" value="1"/>
</dbReference>
<organism evidence="12 13">
    <name type="scientific">Ruegeria arenilitoris</name>
    <dbReference type="NCBI Taxonomy" id="1173585"/>
    <lineage>
        <taxon>Bacteria</taxon>
        <taxon>Pseudomonadati</taxon>
        <taxon>Pseudomonadota</taxon>
        <taxon>Alphaproteobacteria</taxon>
        <taxon>Rhodobacterales</taxon>
        <taxon>Roseobacteraceae</taxon>
        <taxon>Ruegeria</taxon>
    </lineage>
</organism>
<dbReference type="HAMAP" id="MF_00208">
    <property type="entry name" value="MurE"/>
    <property type="match status" value="1"/>
</dbReference>
<feature type="binding site" evidence="7">
    <location>
        <position position="463"/>
    </location>
    <ligand>
        <name>meso-2,6-diaminopimelate</name>
        <dbReference type="ChEBI" id="CHEBI:57791"/>
    </ligand>
</feature>
<comment type="catalytic activity">
    <reaction evidence="7">
        <text>UDP-N-acetyl-alpha-D-muramoyl-L-alanyl-D-glutamate + meso-2,6-diaminopimelate + ATP = UDP-N-acetyl-alpha-D-muramoyl-L-alanyl-gamma-D-glutamyl-meso-2,6-diaminopimelate + ADP + phosphate + H(+)</text>
        <dbReference type="Rhea" id="RHEA:23676"/>
        <dbReference type="ChEBI" id="CHEBI:15378"/>
        <dbReference type="ChEBI" id="CHEBI:30616"/>
        <dbReference type="ChEBI" id="CHEBI:43474"/>
        <dbReference type="ChEBI" id="CHEBI:57791"/>
        <dbReference type="ChEBI" id="CHEBI:83900"/>
        <dbReference type="ChEBI" id="CHEBI:83905"/>
        <dbReference type="ChEBI" id="CHEBI:456216"/>
        <dbReference type="EC" id="6.3.2.13"/>
    </reaction>
</comment>
<dbReference type="UniPathway" id="UPA00219"/>
<dbReference type="GO" id="GO:0009252">
    <property type="term" value="P:peptidoglycan biosynthetic process"/>
    <property type="evidence" value="ECO:0007669"/>
    <property type="project" value="UniProtKB-UniRule"/>
</dbReference>
<dbReference type="InterPro" id="IPR005761">
    <property type="entry name" value="UDP-N-AcMur-Glu-dNH2Pim_ligase"/>
</dbReference>
<dbReference type="Gene3D" id="3.40.1190.10">
    <property type="entry name" value="Mur-like, catalytic domain"/>
    <property type="match status" value="1"/>
</dbReference>
<feature type="binding site" evidence="7">
    <location>
        <position position="459"/>
    </location>
    <ligand>
        <name>meso-2,6-diaminopimelate</name>
        <dbReference type="ChEBI" id="CHEBI:57791"/>
    </ligand>
</feature>
<dbReference type="NCBIfam" id="TIGR01085">
    <property type="entry name" value="murE"/>
    <property type="match status" value="1"/>
</dbReference>